<feature type="domain" description="Transcriptional regulator LacI/GalR-like sensor" evidence="4">
    <location>
        <begin position="130"/>
        <end position="286"/>
    </location>
</feature>
<dbReference type="GO" id="GO:0000976">
    <property type="term" value="F:transcription cis-regulatory region binding"/>
    <property type="evidence" value="ECO:0007669"/>
    <property type="project" value="TreeGrafter"/>
</dbReference>
<keyword evidence="6" id="KW-1185">Reference proteome</keyword>
<dbReference type="AlphaFoldDB" id="A0A7W5JWJ9"/>
<evidence type="ECO:0000313" key="5">
    <source>
        <dbReference type="EMBL" id="MBB3327642.1"/>
    </source>
</evidence>
<dbReference type="InterPro" id="IPR046335">
    <property type="entry name" value="LacI/GalR-like_sensor"/>
</dbReference>
<reference evidence="5 6" key="1">
    <citation type="submission" date="2020-08" db="EMBL/GenBank/DDBJ databases">
        <title>Sequencing the genomes of 1000 actinobacteria strains.</title>
        <authorList>
            <person name="Klenk H.-P."/>
        </authorList>
    </citation>
    <scope>NUCLEOTIDE SEQUENCE [LARGE SCALE GENOMIC DNA]</scope>
    <source>
        <strain evidence="5 6">DSM 11053</strain>
    </source>
</reference>
<dbReference type="EMBL" id="JACHZG010000001">
    <property type="protein sequence ID" value="MBB3327642.1"/>
    <property type="molecule type" value="Genomic_DNA"/>
</dbReference>
<dbReference type="PANTHER" id="PTHR30146:SF109">
    <property type="entry name" value="HTH-TYPE TRANSCRIPTIONAL REGULATOR GALS"/>
    <property type="match status" value="1"/>
</dbReference>
<dbReference type="InterPro" id="IPR028082">
    <property type="entry name" value="Peripla_BP_I"/>
</dbReference>
<keyword evidence="2" id="KW-0238">DNA-binding</keyword>
<keyword evidence="3" id="KW-0804">Transcription</keyword>
<dbReference type="Pfam" id="PF13377">
    <property type="entry name" value="Peripla_BP_3"/>
    <property type="match status" value="1"/>
</dbReference>
<dbReference type="CDD" id="cd06267">
    <property type="entry name" value="PBP1_LacI_sugar_binding-like"/>
    <property type="match status" value="1"/>
</dbReference>
<keyword evidence="1" id="KW-0805">Transcription regulation</keyword>
<comment type="caution">
    <text evidence="5">The sequence shown here is derived from an EMBL/GenBank/DDBJ whole genome shotgun (WGS) entry which is preliminary data.</text>
</comment>
<evidence type="ECO:0000256" key="1">
    <source>
        <dbReference type="ARBA" id="ARBA00023015"/>
    </source>
</evidence>
<proteinExistence type="predicted"/>
<accession>A0A7W5JWJ9</accession>
<evidence type="ECO:0000256" key="3">
    <source>
        <dbReference type="ARBA" id="ARBA00023163"/>
    </source>
</evidence>
<name>A0A7W5JWJ9_9ACTN</name>
<dbReference type="GO" id="GO:0003700">
    <property type="term" value="F:DNA-binding transcription factor activity"/>
    <property type="evidence" value="ECO:0007669"/>
    <property type="project" value="TreeGrafter"/>
</dbReference>
<dbReference type="SUPFAM" id="SSF53822">
    <property type="entry name" value="Periplasmic binding protein-like I"/>
    <property type="match status" value="1"/>
</dbReference>
<dbReference type="Gene3D" id="3.40.50.2300">
    <property type="match status" value="2"/>
</dbReference>
<evidence type="ECO:0000256" key="2">
    <source>
        <dbReference type="ARBA" id="ARBA00023125"/>
    </source>
</evidence>
<organism evidence="5 6">
    <name type="scientific">Microlunatus antarcticus</name>
    <dbReference type="NCBI Taxonomy" id="53388"/>
    <lineage>
        <taxon>Bacteria</taxon>
        <taxon>Bacillati</taxon>
        <taxon>Actinomycetota</taxon>
        <taxon>Actinomycetes</taxon>
        <taxon>Propionibacteriales</taxon>
        <taxon>Propionibacteriaceae</taxon>
        <taxon>Microlunatus</taxon>
    </lineage>
</organism>
<evidence type="ECO:0000313" key="6">
    <source>
        <dbReference type="Proteomes" id="UP000565572"/>
    </source>
</evidence>
<evidence type="ECO:0000259" key="4">
    <source>
        <dbReference type="Pfam" id="PF13377"/>
    </source>
</evidence>
<sequence>MALKFTPNQGAGALRRGDRKTLTLGLLLDAVDNPFSAAIHRAVEGAAWERQTAVFGASFGDDPDRERALVEAFTRRRVDALVLTTISEDHTYLQTERDQGVPVVFVDRPPRGLEADTVLTDNRHASATAVAHLLAHDHRDIAFLSDDLDVATARERYLGYTETLQDAGVLPGPVVTGVLSVEAAYEAVRDLVTGPRRPTAIFTSQNLVSIGGIRALHDLGLHHEIAMVGFDDLFLADMLEPALTVVAQDPAEMGRTAAARVFARLDGDDSPAVTSVVPATLVVRGSGEIPPAH</sequence>
<protein>
    <submittedName>
        <fullName evidence="5">LacI family transcriptional regulator</fullName>
    </submittedName>
</protein>
<dbReference type="Proteomes" id="UP000565572">
    <property type="component" value="Unassembled WGS sequence"/>
</dbReference>
<dbReference type="PANTHER" id="PTHR30146">
    <property type="entry name" value="LACI-RELATED TRANSCRIPTIONAL REPRESSOR"/>
    <property type="match status" value="1"/>
</dbReference>
<gene>
    <name evidence="5" type="ORF">FHX39_002586</name>
</gene>